<name>A0A1G6NT93_9BACI</name>
<dbReference type="PANTHER" id="PTHR22911">
    <property type="entry name" value="ACYL-MALONYL CONDENSING ENZYME-RELATED"/>
    <property type="match status" value="1"/>
</dbReference>
<sequence length="293" mass="32840">MAHQDFTTKKQWHAAVQMIITMMIFGSVGYFAIQTNLPSFELVFMRCLFGTIFLVGCWLVTGEYKRETWTKKGLFLTLICGVFLVFNWVFFFKALEAMSMTITVSVYHLAPVFVLLAGSIIFRERLTVRAIIAIVACFVGTMFVAGMTAGFSVQALFSSGMIWGLLAATFYAATTLLGKGMKQMSAYAMTFLQTFLGLFLLLPFVDFDAFLGLTTYNWLYVIGTGVIHTGIVYYLFFNSLRNLSSRVISILVFLNPAVAMLLDVALIGFRPTTMQLIGVVLIFFGMAFAVWRK</sequence>
<evidence type="ECO:0000256" key="2">
    <source>
        <dbReference type="ARBA" id="ARBA00007362"/>
    </source>
</evidence>
<dbReference type="EMBL" id="FMYM01000013">
    <property type="protein sequence ID" value="SDC71220.1"/>
    <property type="molecule type" value="Genomic_DNA"/>
</dbReference>
<protein>
    <submittedName>
        <fullName evidence="5">EamA domain-containing membrane protein RarD</fullName>
    </submittedName>
</protein>
<dbReference type="Pfam" id="PF00892">
    <property type="entry name" value="EamA"/>
    <property type="match status" value="2"/>
</dbReference>
<evidence type="ECO:0000256" key="3">
    <source>
        <dbReference type="SAM" id="Phobius"/>
    </source>
</evidence>
<evidence type="ECO:0000256" key="1">
    <source>
        <dbReference type="ARBA" id="ARBA00004127"/>
    </source>
</evidence>
<evidence type="ECO:0000259" key="4">
    <source>
        <dbReference type="Pfam" id="PF00892"/>
    </source>
</evidence>
<dbReference type="Gene3D" id="1.10.3730.20">
    <property type="match status" value="1"/>
</dbReference>
<keyword evidence="3" id="KW-1133">Transmembrane helix</keyword>
<feature type="domain" description="EamA" evidence="4">
    <location>
        <begin position="159"/>
        <end position="290"/>
    </location>
</feature>
<evidence type="ECO:0000313" key="6">
    <source>
        <dbReference type="Proteomes" id="UP000242662"/>
    </source>
</evidence>
<feature type="transmembrane region" description="Helical" evidence="3">
    <location>
        <begin position="97"/>
        <end position="118"/>
    </location>
</feature>
<feature type="transmembrane region" description="Helical" evidence="3">
    <location>
        <begin position="130"/>
        <end position="149"/>
    </location>
</feature>
<dbReference type="GO" id="GO:0016020">
    <property type="term" value="C:membrane"/>
    <property type="evidence" value="ECO:0007669"/>
    <property type="project" value="InterPro"/>
</dbReference>
<accession>A0A1G6NT93</accession>
<feature type="transmembrane region" description="Helical" evidence="3">
    <location>
        <begin position="73"/>
        <end position="91"/>
    </location>
</feature>
<dbReference type="AlphaFoldDB" id="A0A1G6NT93"/>
<dbReference type="STRING" id="1464122.SAMN05421737_11369"/>
<evidence type="ECO:0000313" key="5">
    <source>
        <dbReference type="EMBL" id="SDC71220.1"/>
    </source>
</evidence>
<dbReference type="RefSeq" id="WP_245701280.1">
    <property type="nucleotide sequence ID" value="NZ_FMYM01000013.1"/>
</dbReference>
<gene>
    <name evidence="5" type="ORF">SAMN05421737_11369</name>
</gene>
<keyword evidence="6" id="KW-1185">Reference proteome</keyword>
<proteinExistence type="inferred from homology"/>
<feature type="transmembrane region" description="Helical" evidence="3">
    <location>
        <begin position="217"/>
        <end position="236"/>
    </location>
</feature>
<dbReference type="Proteomes" id="UP000242662">
    <property type="component" value="Unassembled WGS sequence"/>
</dbReference>
<comment type="similarity">
    <text evidence="2">Belongs to the EamA transporter family.</text>
</comment>
<reference evidence="6" key="1">
    <citation type="submission" date="2016-09" db="EMBL/GenBank/DDBJ databases">
        <authorList>
            <person name="Varghese N."/>
            <person name="Submissions S."/>
        </authorList>
    </citation>
    <scope>NUCLEOTIDE SEQUENCE [LARGE SCALE GENOMIC DNA]</scope>
    <source>
        <strain evidence="6">25nlg</strain>
    </source>
</reference>
<dbReference type="PANTHER" id="PTHR22911:SF102">
    <property type="entry name" value="MEMBRANE PROTEIN"/>
    <property type="match status" value="1"/>
</dbReference>
<feature type="transmembrane region" description="Helical" evidence="3">
    <location>
        <begin position="248"/>
        <end position="267"/>
    </location>
</feature>
<organism evidence="5 6">
    <name type="scientific">Shouchella lonarensis</name>
    <dbReference type="NCBI Taxonomy" id="1464122"/>
    <lineage>
        <taxon>Bacteria</taxon>
        <taxon>Bacillati</taxon>
        <taxon>Bacillota</taxon>
        <taxon>Bacilli</taxon>
        <taxon>Bacillales</taxon>
        <taxon>Bacillaceae</taxon>
        <taxon>Shouchella</taxon>
    </lineage>
</organism>
<feature type="transmembrane region" description="Helical" evidence="3">
    <location>
        <begin position="155"/>
        <end position="174"/>
    </location>
</feature>
<dbReference type="InterPro" id="IPR037185">
    <property type="entry name" value="EmrE-like"/>
</dbReference>
<dbReference type="FunFam" id="1.10.3730.20:FF:000010">
    <property type="entry name" value="EamA family transporter"/>
    <property type="match status" value="1"/>
</dbReference>
<dbReference type="SUPFAM" id="SSF103481">
    <property type="entry name" value="Multidrug resistance efflux transporter EmrE"/>
    <property type="match status" value="2"/>
</dbReference>
<feature type="transmembrane region" description="Helical" evidence="3">
    <location>
        <begin position="186"/>
        <end position="205"/>
    </location>
</feature>
<comment type="subcellular location">
    <subcellularLocation>
        <location evidence="1">Endomembrane system</location>
        <topology evidence="1">Multi-pass membrane protein</topology>
    </subcellularLocation>
</comment>
<keyword evidence="3" id="KW-0472">Membrane</keyword>
<dbReference type="InterPro" id="IPR000620">
    <property type="entry name" value="EamA_dom"/>
</dbReference>
<feature type="transmembrane region" description="Helical" evidence="3">
    <location>
        <begin position="273"/>
        <end position="291"/>
    </location>
</feature>
<feature type="transmembrane region" description="Helical" evidence="3">
    <location>
        <begin position="39"/>
        <end position="61"/>
    </location>
</feature>
<feature type="domain" description="EamA" evidence="4">
    <location>
        <begin position="16"/>
        <end position="144"/>
    </location>
</feature>
<feature type="transmembrane region" description="Helical" evidence="3">
    <location>
        <begin position="12"/>
        <end position="33"/>
    </location>
</feature>
<keyword evidence="3" id="KW-0812">Transmembrane</keyword>